<dbReference type="EMBL" id="JARKIE010000267">
    <property type="protein sequence ID" value="KAJ7659840.1"/>
    <property type="molecule type" value="Genomic_DNA"/>
</dbReference>
<comment type="caution">
    <text evidence="2">The sequence shown here is derived from an EMBL/GenBank/DDBJ whole genome shotgun (WGS) entry which is preliminary data.</text>
</comment>
<evidence type="ECO:0000313" key="2">
    <source>
        <dbReference type="EMBL" id="KAJ7659840.1"/>
    </source>
</evidence>
<feature type="region of interest" description="Disordered" evidence="1">
    <location>
        <begin position="1"/>
        <end position="70"/>
    </location>
</feature>
<feature type="compositionally biased region" description="Basic residues" evidence="1">
    <location>
        <begin position="109"/>
        <end position="126"/>
    </location>
</feature>
<keyword evidence="3" id="KW-1185">Reference proteome</keyword>
<feature type="compositionally biased region" description="Low complexity" evidence="1">
    <location>
        <begin position="273"/>
        <end position="287"/>
    </location>
</feature>
<accession>A0AAD7CRF8</accession>
<feature type="compositionally biased region" description="Basic and acidic residues" evidence="1">
    <location>
        <begin position="258"/>
        <end position="272"/>
    </location>
</feature>
<dbReference type="Proteomes" id="UP001221757">
    <property type="component" value="Unassembled WGS sequence"/>
</dbReference>
<feature type="compositionally biased region" description="Pro residues" evidence="1">
    <location>
        <begin position="47"/>
        <end position="61"/>
    </location>
</feature>
<organism evidence="2 3">
    <name type="scientific">Mycena rosella</name>
    <name type="common">Pink bonnet</name>
    <name type="synonym">Agaricus rosellus</name>
    <dbReference type="NCBI Taxonomy" id="1033263"/>
    <lineage>
        <taxon>Eukaryota</taxon>
        <taxon>Fungi</taxon>
        <taxon>Dikarya</taxon>
        <taxon>Basidiomycota</taxon>
        <taxon>Agaricomycotina</taxon>
        <taxon>Agaricomycetes</taxon>
        <taxon>Agaricomycetidae</taxon>
        <taxon>Agaricales</taxon>
        <taxon>Marasmiineae</taxon>
        <taxon>Mycenaceae</taxon>
        <taxon>Mycena</taxon>
    </lineage>
</organism>
<name>A0AAD7CRF8_MYCRO</name>
<sequence>MALVARTTDADGGTNGPRPVPPLFHSSSHSPRPLHAPCVPLVMRPRPSTPRPARPARPPASPHFENADEGANCRTLFLDFSYRKSRSPRDRSPSSPPAENADEGSNGPRRAHHCPSTQQHRRRRRPSPPTSRTQTRAITALPLAPTSSPRPENEDDSVTAVVQLAPRPCPVLGTPPGTPRRAPILYTPRERRRRRNCRRPARSASVALLTHRRAPARPSVLSAPGPPCSPAPAASLSPRTHRQEMGRRLTPDVQARLRGGDEEKAGRAKNGDADGPSASGGAARGSE</sequence>
<dbReference type="AlphaFoldDB" id="A0AAD7CRF8"/>
<evidence type="ECO:0000313" key="3">
    <source>
        <dbReference type="Proteomes" id="UP001221757"/>
    </source>
</evidence>
<protein>
    <submittedName>
        <fullName evidence="2">Uncharacterized protein</fullName>
    </submittedName>
</protein>
<feature type="compositionally biased region" description="Basic residues" evidence="1">
    <location>
        <begin position="190"/>
        <end position="201"/>
    </location>
</feature>
<feature type="compositionally biased region" description="Basic and acidic residues" evidence="1">
    <location>
        <begin position="241"/>
        <end position="250"/>
    </location>
</feature>
<feature type="region of interest" description="Disordered" evidence="1">
    <location>
        <begin position="84"/>
        <end position="287"/>
    </location>
</feature>
<evidence type="ECO:0000256" key="1">
    <source>
        <dbReference type="SAM" id="MobiDB-lite"/>
    </source>
</evidence>
<proteinExistence type="predicted"/>
<gene>
    <name evidence="2" type="ORF">B0H17DRAFT_1212804</name>
</gene>
<reference evidence="2" key="1">
    <citation type="submission" date="2023-03" db="EMBL/GenBank/DDBJ databases">
        <title>Massive genome expansion in bonnet fungi (Mycena s.s.) driven by repeated elements and novel gene families across ecological guilds.</title>
        <authorList>
            <consortium name="Lawrence Berkeley National Laboratory"/>
            <person name="Harder C.B."/>
            <person name="Miyauchi S."/>
            <person name="Viragh M."/>
            <person name="Kuo A."/>
            <person name="Thoen E."/>
            <person name="Andreopoulos B."/>
            <person name="Lu D."/>
            <person name="Skrede I."/>
            <person name="Drula E."/>
            <person name="Henrissat B."/>
            <person name="Morin E."/>
            <person name="Kohler A."/>
            <person name="Barry K."/>
            <person name="LaButti K."/>
            <person name="Morin E."/>
            <person name="Salamov A."/>
            <person name="Lipzen A."/>
            <person name="Mereny Z."/>
            <person name="Hegedus B."/>
            <person name="Baldrian P."/>
            <person name="Stursova M."/>
            <person name="Weitz H."/>
            <person name="Taylor A."/>
            <person name="Grigoriev I.V."/>
            <person name="Nagy L.G."/>
            <person name="Martin F."/>
            <person name="Kauserud H."/>
        </authorList>
    </citation>
    <scope>NUCLEOTIDE SEQUENCE</scope>
    <source>
        <strain evidence="2">CBHHK067</strain>
    </source>
</reference>